<accession>A0A6D1AAR2</accession>
<dbReference type="EMBL" id="JAAHTE010000114">
    <property type="protein sequence ID" value="NEU02672.1"/>
    <property type="molecule type" value="Genomic_DNA"/>
</dbReference>
<protein>
    <submittedName>
        <fullName evidence="1">Metallophosphatase</fullName>
    </submittedName>
</protein>
<organism evidence="1">
    <name type="scientific">Escherichia coli</name>
    <dbReference type="NCBI Taxonomy" id="562"/>
    <lineage>
        <taxon>Bacteria</taxon>
        <taxon>Pseudomonadati</taxon>
        <taxon>Pseudomonadota</taxon>
        <taxon>Gammaproteobacteria</taxon>
        <taxon>Enterobacterales</taxon>
        <taxon>Enterobacteriaceae</taxon>
        <taxon>Escherichia</taxon>
    </lineage>
</organism>
<comment type="caution">
    <text evidence="1">The sequence shown here is derived from an EMBL/GenBank/DDBJ whole genome shotgun (WGS) entry which is preliminary data.</text>
</comment>
<gene>
    <name evidence="1" type="ORF">G3563_26385</name>
</gene>
<evidence type="ECO:0000313" key="1">
    <source>
        <dbReference type="EMBL" id="NEU02672.1"/>
    </source>
</evidence>
<proteinExistence type="predicted"/>
<reference evidence="1" key="1">
    <citation type="submission" date="2020-02" db="EMBL/GenBank/DDBJ databases">
        <title>Investigating the Use of Bacteriophages as New Decolonization Strategy for Intestinal Carriage of CTX-M-15-producing ST131 Escherichia coli: an In Vitro Continuous Culture System Model.</title>
        <authorList>
            <person name="Bernasconi O.J."/>
            <person name="Campos-Madueno E.I."/>
            <person name="Dona V."/>
            <person name="Perreten V."/>
            <person name="Carattoli A."/>
            <person name="Endimiani A."/>
        </authorList>
    </citation>
    <scope>NUCLEOTIDE SEQUENCE</scope>
    <source>
        <strain evidence="1">4901.28</strain>
    </source>
</reference>
<name>A0A6D1AAR2_ECOLX</name>
<sequence>EKVLFTTSNNPSQFNGVFLHLHSDKSKNKIVPITILPEQ</sequence>
<dbReference type="AlphaFoldDB" id="A0A6D1AAR2"/>
<feature type="non-terminal residue" evidence="1">
    <location>
        <position position="1"/>
    </location>
</feature>